<evidence type="ECO:0000256" key="1">
    <source>
        <dbReference type="ARBA" id="ARBA00022630"/>
    </source>
</evidence>
<dbReference type="SMART" id="SM01092">
    <property type="entry name" value="CO_deh_flav_C"/>
    <property type="match status" value="1"/>
</dbReference>
<dbReference type="SUPFAM" id="SSF56176">
    <property type="entry name" value="FAD-binding/transporter-associated domain-like"/>
    <property type="match status" value="1"/>
</dbReference>
<keyword evidence="1" id="KW-0285">Flavoprotein</keyword>
<keyword evidence="3" id="KW-0560">Oxidoreductase</keyword>
<name>M4Z2Z3_9BRAD</name>
<dbReference type="PROSITE" id="PS51387">
    <property type="entry name" value="FAD_PCMH"/>
    <property type="match status" value="1"/>
</dbReference>
<dbReference type="SUPFAM" id="SSF55447">
    <property type="entry name" value="CO dehydrogenase flavoprotein C-terminal domain-like"/>
    <property type="match status" value="1"/>
</dbReference>
<keyword evidence="6" id="KW-1185">Reference proteome</keyword>
<dbReference type="InterPro" id="IPR002346">
    <property type="entry name" value="Mopterin_DH_FAD-bd"/>
</dbReference>
<dbReference type="Pfam" id="PF00941">
    <property type="entry name" value="FAD_binding_5"/>
    <property type="match status" value="1"/>
</dbReference>
<dbReference type="AlphaFoldDB" id="M4Z2Z3"/>
<dbReference type="InterPro" id="IPR016167">
    <property type="entry name" value="FAD-bd_PCMH_sub1"/>
</dbReference>
<dbReference type="EMBL" id="AP012603">
    <property type="protein sequence ID" value="BAM87454.1"/>
    <property type="molecule type" value="Genomic_DNA"/>
</dbReference>
<evidence type="ECO:0000259" key="4">
    <source>
        <dbReference type="PROSITE" id="PS51387"/>
    </source>
</evidence>
<dbReference type="GeneID" id="301815389"/>
<dbReference type="Gene3D" id="3.30.43.10">
    <property type="entry name" value="Uridine Diphospho-n-acetylenolpyruvylglucosamine Reductase, domain 2"/>
    <property type="match status" value="1"/>
</dbReference>
<dbReference type="RefSeq" id="WP_015664585.1">
    <property type="nucleotide sequence ID" value="NC_020453.1"/>
</dbReference>
<dbReference type="InterPro" id="IPR051312">
    <property type="entry name" value="Diverse_Substr_Oxidored"/>
</dbReference>
<evidence type="ECO:0000313" key="6">
    <source>
        <dbReference type="Proteomes" id="UP000011841"/>
    </source>
</evidence>
<dbReference type="PATRIC" id="fig|1245469.3.peg.1477"/>
<dbReference type="STRING" id="1245469.S58_14460"/>
<dbReference type="InterPro" id="IPR016166">
    <property type="entry name" value="FAD-bd_PCMH"/>
</dbReference>
<proteinExistence type="predicted"/>
<dbReference type="PANTHER" id="PTHR42659:SF2">
    <property type="entry name" value="XANTHINE DEHYDROGENASE SUBUNIT C-RELATED"/>
    <property type="match status" value="1"/>
</dbReference>
<dbReference type="InterPro" id="IPR036683">
    <property type="entry name" value="CO_DH_flav_C_dom_sf"/>
</dbReference>
<reference evidence="5 6" key="1">
    <citation type="journal article" date="2013" name="Appl. Environ. Microbiol.">
        <title>Genome analysis suggests that the soil oligotrophic bacterium Agromonas oligotrophica (Bradyrhizobium oligotrophicum) is a nitrogen-fixing symbiont of Aeschynomene indica.</title>
        <authorList>
            <person name="Okubo T."/>
            <person name="Fukushima S."/>
            <person name="Itakura M."/>
            <person name="Oshima K."/>
            <person name="Longtonglang A."/>
            <person name="Teaumroong N."/>
            <person name="Mitsui H."/>
            <person name="Hattori M."/>
            <person name="Hattori R."/>
            <person name="Hattori T."/>
            <person name="Minamisawa K."/>
        </authorList>
    </citation>
    <scope>NUCLEOTIDE SEQUENCE [LARGE SCALE GENOMIC DNA]</scope>
    <source>
        <strain evidence="5 6">S58</strain>
    </source>
</reference>
<dbReference type="Gene3D" id="3.30.390.50">
    <property type="entry name" value="CO dehydrogenase flavoprotein, C-terminal domain"/>
    <property type="match status" value="1"/>
</dbReference>
<dbReference type="Gene3D" id="3.30.465.10">
    <property type="match status" value="1"/>
</dbReference>
<sequence length="283" mass="29793">MIPAAFDYVRAASLTEAIGFLQDDPDGTKLVAGGHTLLPALKLRLASPNRLVDIGSIAELRGIEISGDTIRIGALTTHAELLASEPLNAELPIFRETARLIADPQVRNRGTIGGSLANADPAADWPAIAVALQAEIEIAGSNARRVAATDFFVDIFSTVLEQDEVLTALHIRKPASGMRFAYRKIRHPASGFAVVGVAAGICLTKGVVTAATVGITGAANRAFASHDAVDFLIGKALSRETIEQAARLASESTQCLSDRYASADYRANLIRIEVGRALLGLAS</sequence>
<feature type="domain" description="FAD-binding PCMH-type" evidence="4">
    <location>
        <begin position="1"/>
        <end position="176"/>
    </location>
</feature>
<dbReference type="HOGENOM" id="CLU_058050_3_0_5"/>
<dbReference type="GO" id="GO:0071949">
    <property type="term" value="F:FAD binding"/>
    <property type="evidence" value="ECO:0007669"/>
    <property type="project" value="InterPro"/>
</dbReference>
<dbReference type="PANTHER" id="PTHR42659">
    <property type="entry name" value="XANTHINE DEHYDROGENASE SUBUNIT C-RELATED"/>
    <property type="match status" value="1"/>
</dbReference>
<dbReference type="OrthoDB" id="9793944at2"/>
<dbReference type="KEGG" id="aol:S58_14460"/>
<dbReference type="InterPro" id="IPR036318">
    <property type="entry name" value="FAD-bd_PCMH-like_sf"/>
</dbReference>
<evidence type="ECO:0000256" key="2">
    <source>
        <dbReference type="ARBA" id="ARBA00022827"/>
    </source>
</evidence>
<organism evidence="5 6">
    <name type="scientific">Bradyrhizobium oligotrophicum S58</name>
    <dbReference type="NCBI Taxonomy" id="1245469"/>
    <lineage>
        <taxon>Bacteria</taxon>
        <taxon>Pseudomonadati</taxon>
        <taxon>Pseudomonadota</taxon>
        <taxon>Alphaproteobacteria</taxon>
        <taxon>Hyphomicrobiales</taxon>
        <taxon>Nitrobacteraceae</taxon>
        <taxon>Bradyrhizobium</taxon>
    </lineage>
</organism>
<evidence type="ECO:0000256" key="3">
    <source>
        <dbReference type="ARBA" id="ARBA00023002"/>
    </source>
</evidence>
<gene>
    <name evidence="5" type="ORF">S58_14460</name>
</gene>
<dbReference type="Proteomes" id="UP000011841">
    <property type="component" value="Chromosome"/>
</dbReference>
<dbReference type="FunFam" id="3.30.465.10:FF:000017">
    <property type="entry name" value="Xanthine dehydrogenase, FAD binding subunit"/>
    <property type="match status" value="1"/>
</dbReference>
<keyword evidence="2" id="KW-0274">FAD</keyword>
<evidence type="ECO:0000313" key="5">
    <source>
        <dbReference type="EMBL" id="BAM87454.1"/>
    </source>
</evidence>
<dbReference type="Pfam" id="PF03450">
    <property type="entry name" value="CO_deh_flav_C"/>
    <property type="match status" value="1"/>
</dbReference>
<accession>M4Z2Z3</accession>
<dbReference type="eggNOG" id="COG1319">
    <property type="taxonomic scope" value="Bacteria"/>
</dbReference>
<dbReference type="InterPro" id="IPR016169">
    <property type="entry name" value="FAD-bd_PCMH_sub2"/>
</dbReference>
<protein>
    <submittedName>
        <fullName evidence="5">Molybdopterin dehydrogenase FAD-binding protein</fullName>
    </submittedName>
</protein>
<dbReference type="InterPro" id="IPR005107">
    <property type="entry name" value="CO_DH_flav_C"/>
</dbReference>
<dbReference type="GO" id="GO:0016491">
    <property type="term" value="F:oxidoreductase activity"/>
    <property type="evidence" value="ECO:0007669"/>
    <property type="project" value="UniProtKB-KW"/>
</dbReference>